<dbReference type="Proteomes" id="UP000199236">
    <property type="component" value="Unassembled WGS sequence"/>
</dbReference>
<sequence length="180" mass="20228">MQMRKSQFSLQSLILLSLIVYAGLAIWLSAHAHSAQIPETIPEDEVGAFLSDETHLIIKSGQTNHAFKVELALDESSRMKGLMYRTKLANRNGMLFDFDKTEPVYMWMKNTYISLDMIFVEPDGRIHHIVKGTTPLSESVIGSAGPVRYVLEVPKGTVDKLNIKVGDELLHQLFTPKLSK</sequence>
<name>A0A1I5JWF4_9HYPH</name>
<dbReference type="STRING" id="655353.SAMN04488056_112135"/>
<reference evidence="1 2" key="1">
    <citation type="submission" date="2016-10" db="EMBL/GenBank/DDBJ databases">
        <authorList>
            <person name="de Groot N.N."/>
        </authorList>
    </citation>
    <scope>NUCLEOTIDE SEQUENCE [LARGE SCALE GENOMIC DNA]</scope>
    <source>
        <strain evidence="1 2">CGMCC 1.9157</strain>
    </source>
</reference>
<dbReference type="InterPro" id="IPR038695">
    <property type="entry name" value="Saro_0823-like_sf"/>
</dbReference>
<evidence type="ECO:0000313" key="1">
    <source>
        <dbReference type="EMBL" id="SFO77134.1"/>
    </source>
</evidence>
<gene>
    <name evidence="1" type="ORF">SAMN04488056_112135</name>
</gene>
<dbReference type="RefSeq" id="WP_090074815.1">
    <property type="nucleotide sequence ID" value="NZ_FOVR01000012.1"/>
</dbReference>
<protein>
    <submittedName>
        <fullName evidence="1">Uncharacterized ACR, COG1430</fullName>
    </submittedName>
</protein>
<dbReference type="AlphaFoldDB" id="A0A1I5JWF4"/>
<dbReference type="PANTHER" id="PTHR37953:SF1">
    <property type="entry name" value="UPF0127 PROTEIN MJ1496"/>
    <property type="match status" value="1"/>
</dbReference>
<dbReference type="Gene3D" id="2.60.120.1140">
    <property type="entry name" value="Protein of unknown function DUF192"/>
    <property type="match status" value="1"/>
</dbReference>
<dbReference type="InterPro" id="IPR003795">
    <property type="entry name" value="DUF192"/>
</dbReference>
<dbReference type="OrthoDB" id="9808290at2"/>
<accession>A0A1I5JWF4</accession>
<evidence type="ECO:0000313" key="2">
    <source>
        <dbReference type="Proteomes" id="UP000199236"/>
    </source>
</evidence>
<organism evidence="1 2">
    <name type="scientific">Cohaesibacter marisflavi</name>
    <dbReference type="NCBI Taxonomy" id="655353"/>
    <lineage>
        <taxon>Bacteria</taxon>
        <taxon>Pseudomonadati</taxon>
        <taxon>Pseudomonadota</taxon>
        <taxon>Alphaproteobacteria</taxon>
        <taxon>Hyphomicrobiales</taxon>
        <taxon>Cohaesibacteraceae</taxon>
    </lineage>
</organism>
<keyword evidence="2" id="KW-1185">Reference proteome</keyword>
<dbReference type="Pfam" id="PF02643">
    <property type="entry name" value="DUF192"/>
    <property type="match status" value="1"/>
</dbReference>
<dbReference type="EMBL" id="FOVR01000012">
    <property type="protein sequence ID" value="SFO77134.1"/>
    <property type="molecule type" value="Genomic_DNA"/>
</dbReference>
<dbReference type="PANTHER" id="PTHR37953">
    <property type="entry name" value="UPF0127 PROTEIN MJ1496"/>
    <property type="match status" value="1"/>
</dbReference>
<proteinExistence type="predicted"/>